<dbReference type="PANTHER" id="PTHR18964:SF149">
    <property type="entry name" value="BIFUNCTIONAL UDP-N-ACETYLGLUCOSAMINE 2-EPIMERASE_N-ACETYLMANNOSAMINE KINASE"/>
    <property type="match status" value="1"/>
</dbReference>
<reference evidence="2 3" key="1">
    <citation type="submission" date="2020-11" db="EMBL/GenBank/DDBJ databases">
        <title>Description of Pontivivens ytuae sp. nov. isolated from deep sea sediment of Mariana Trench.</title>
        <authorList>
            <person name="Wang Z."/>
            <person name="Sun Q.-L."/>
            <person name="Xu X.-D."/>
            <person name="Tang Y.-Z."/>
            <person name="Zhang J."/>
        </authorList>
    </citation>
    <scope>NUCLEOTIDE SEQUENCE [LARGE SCALE GENOMIC DNA]</scope>
    <source>
        <strain evidence="2 3">MT2928</strain>
    </source>
</reference>
<dbReference type="KEGG" id="poz:I0K15_14095"/>
<comment type="similarity">
    <text evidence="1">Belongs to the ROK (NagC/XylR) family.</text>
</comment>
<accession>A0A7S9LPN2</accession>
<dbReference type="Pfam" id="PF00480">
    <property type="entry name" value="ROK"/>
    <property type="match status" value="1"/>
</dbReference>
<dbReference type="InterPro" id="IPR000600">
    <property type="entry name" value="ROK"/>
</dbReference>
<evidence type="ECO:0000313" key="3">
    <source>
        <dbReference type="Proteomes" id="UP000594800"/>
    </source>
</evidence>
<dbReference type="CDD" id="cd23763">
    <property type="entry name" value="ASKHA_ATPase_ROK"/>
    <property type="match status" value="1"/>
</dbReference>
<dbReference type="Proteomes" id="UP000594800">
    <property type="component" value="Chromosome"/>
</dbReference>
<protein>
    <submittedName>
        <fullName evidence="2">ROK family protein</fullName>
    </submittedName>
</protein>
<gene>
    <name evidence="2" type="ORF">I0K15_14095</name>
</gene>
<keyword evidence="3" id="KW-1185">Reference proteome</keyword>
<dbReference type="InterPro" id="IPR043129">
    <property type="entry name" value="ATPase_NBD"/>
</dbReference>
<proteinExistence type="inferred from homology"/>
<dbReference type="AlphaFoldDB" id="A0A7S9LPN2"/>
<evidence type="ECO:0000313" key="2">
    <source>
        <dbReference type="EMBL" id="QPH52933.1"/>
    </source>
</evidence>
<dbReference type="EMBL" id="CP064942">
    <property type="protein sequence ID" value="QPH52933.1"/>
    <property type="molecule type" value="Genomic_DNA"/>
</dbReference>
<dbReference type="Gene3D" id="3.30.420.40">
    <property type="match status" value="2"/>
</dbReference>
<evidence type="ECO:0000256" key="1">
    <source>
        <dbReference type="ARBA" id="ARBA00006479"/>
    </source>
</evidence>
<name>A0A7S9LPN2_9RHOB</name>
<organism evidence="2 3">
    <name type="scientific">Pontivivens ytuae</name>
    <dbReference type="NCBI Taxonomy" id="2789856"/>
    <lineage>
        <taxon>Bacteria</taxon>
        <taxon>Pseudomonadati</taxon>
        <taxon>Pseudomonadota</taxon>
        <taxon>Alphaproteobacteria</taxon>
        <taxon>Rhodobacterales</taxon>
        <taxon>Paracoccaceae</taxon>
        <taxon>Pontivivens</taxon>
    </lineage>
</organism>
<sequence>MSNIIADLEGEGLLQIVGSARGRRGLPATQYAVNPSGGYALGIELRPAAVLIALLDLAGDPVWQDRVALGRADPAGVAAILPGLREAALAAVPGARGRLLGAGIVMPGPFGRTALSGQATDLPGWTEVDPDAHLSVTLDLPVIVQNDANAAAMTERIALAAEGLDSFACLYFGTGLGLGIVQDGRLVAGAYGNAGEIGRLPIHARGALVPLEEILSRDALERRLAAAGITASDMDAIAALHSDGIPALTDWMEEASAALSQALAVIENMLDPAATILCGAMPEGLLRDLIAGTELPATVTRRPDGAGPPLRIGTCSRMAAARGGAALVLAQSFTPTLAA</sequence>
<dbReference type="SUPFAM" id="SSF53067">
    <property type="entry name" value="Actin-like ATPase domain"/>
    <property type="match status" value="1"/>
</dbReference>
<dbReference type="PANTHER" id="PTHR18964">
    <property type="entry name" value="ROK (REPRESSOR, ORF, KINASE) FAMILY"/>
    <property type="match status" value="1"/>
</dbReference>